<evidence type="ECO:0000313" key="4">
    <source>
        <dbReference type="EMBL" id="PNP43571.1"/>
    </source>
</evidence>
<dbReference type="GO" id="GO:0008270">
    <property type="term" value="F:zinc ion binding"/>
    <property type="evidence" value="ECO:0007669"/>
    <property type="project" value="InterPro"/>
</dbReference>
<accession>A0A2K0TDG9</accession>
<feature type="domain" description="Zn(2)-C6 fungal-type" evidence="3">
    <location>
        <begin position="15"/>
        <end position="47"/>
    </location>
</feature>
<dbReference type="AlphaFoldDB" id="A0A2K0TDG9"/>
<dbReference type="InterPro" id="IPR001138">
    <property type="entry name" value="Zn2Cys6_DnaBD"/>
</dbReference>
<dbReference type="Proteomes" id="UP000236546">
    <property type="component" value="Unassembled WGS sequence"/>
</dbReference>
<dbReference type="CDD" id="cd00067">
    <property type="entry name" value="GAL4"/>
    <property type="match status" value="1"/>
</dbReference>
<dbReference type="InterPro" id="IPR036864">
    <property type="entry name" value="Zn2-C6_fun-type_DNA-bd_sf"/>
</dbReference>
<evidence type="ECO:0000256" key="2">
    <source>
        <dbReference type="SAM" id="MobiDB-lite"/>
    </source>
</evidence>
<keyword evidence="1" id="KW-0539">Nucleus</keyword>
<gene>
    <name evidence="4" type="ORF">TGAMA5MH_04543</name>
</gene>
<feature type="region of interest" description="Disordered" evidence="2">
    <location>
        <begin position="155"/>
        <end position="190"/>
    </location>
</feature>
<comment type="caution">
    <text evidence="4">The sequence shown here is derived from an EMBL/GenBank/DDBJ whole genome shotgun (WGS) entry which is preliminary data.</text>
</comment>
<dbReference type="PROSITE" id="PS00463">
    <property type="entry name" value="ZN2_CY6_FUNGAL_1"/>
    <property type="match status" value="1"/>
</dbReference>
<dbReference type="PROSITE" id="PS50048">
    <property type="entry name" value="ZN2_CY6_FUNGAL_2"/>
    <property type="match status" value="1"/>
</dbReference>
<sequence>MSVMLVHDRGIRRRACERCHRQKLACRRSNNNESCLRCVRANVACVSGPLRSPYRATPSYMTVQQPVEPSPSTQDNADEQFSCWSTNLLHNHPEIDHNLDFAPEQTLCQDLASIQGLRSPGLSTILGLHDGHDAERQEEFLPDIHGTQHSGNCILPHTDSRQTDDTVDSTTTRLESHGNMSQDSSRESWPASLVNAPNRGVSDSIAPPKEGNLMAWIAKISQLNIELHQNLHSIPPIGVWQECWTSPAGPNTARLNDEKDVAIDRTLQLSHQYIEVMNHVFSYFRTTEKINENASTTLSPLGDPPQLLVLSCYSCLIETYDKILQHIEACAKIRLEMDASVAEAYTPIALPGLNVGTFEIAPSSTLKVIVLLHIMEAMMAQVRRLVREMTKPSDAEDGTTSGGLAANTSNSNDLASITRVSMQGIRAKEKAIVELISSVRGLAVQCRIL</sequence>
<dbReference type="GO" id="GO:0000981">
    <property type="term" value="F:DNA-binding transcription factor activity, RNA polymerase II-specific"/>
    <property type="evidence" value="ECO:0007669"/>
    <property type="project" value="InterPro"/>
</dbReference>
<proteinExistence type="predicted"/>
<feature type="compositionally biased region" description="Polar residues" evidence="2">
    <location>
        <begin position="168"/>
        <end position="183"/>
    </location>
</feature>
<name>A0A2K0TDG9_9HYPO</name>
<dbReference type="SUPFAM" id="SSF57701">
    <property type="entry name" value="Zn2/Cys6 DNA-binding domain"/>
    <property type="match status" value="1"/>
</dbReference>
<dbReference type="OrthoDB" id="4330117at2759"/>
<evidence type="ECO:0000259" key="3">
    <source>
        <dbReference type="PROSITE" id="PS50048"/>
    </source>
</evidence>
<dbReference type="EMBL" id="MTYH01000037">
    <property type="protein sequence ID" value="PNP43571.1"/>
    <property type="molecule type" value="Genomic_DNA"/>
</dbReference>
<protein>
    <recommendedName>
        <fullName evidence="3">Zn(2)-C6 fungal-type domain-containing protein</fullName>
    </recommendedName>
</protein>
<evidence type="ECO:0000313" key="5">
    <source>
        <dbReference type="Proteomes" id="UP000236546"/>
    </source>
</evidence>
<dbReference type="Gene3D" id="4.10.240.10">
    <property type="entry name" value="Zn(2)-C6 fungal-type DNA-binding domain"/>
    <property type="match status" value="1"/>
</dbReference>
<reference evidence="4 5" key="1">
    <citation type="submission" date="2017-02" db="EMBL/GenBank/DDBJ databases">
        <title>Genomes of Trichoderma spp. with biocontrol activity.</title>
        <authorList>
            <person name="Gardiner D."/>
            <person name="Kazan K."/>
            <person name="Vos C."/>
            <person name="Harvey P."/>
        </authorList>
    </citation>
    <scope>NUCLEOTIDE SEQUENCE [LARGE SCALE GENOMIC DNA]</scope>
    <source>
        <strain evidence="4 5">A5MH</strain>
    </source>
</reference>
<evidence type="ECO:0000256" key="1">
    <source>
        <dbReference type="ARBA" id="ARBA00023242"/>
    </source>
</evidence>
<organism evidence="4 5">
    <name type="scientific">Trichoderma gamsii</name>
    <dbReference type="NCBI Taxonomy" id="398673"/>
    <lineage>
        <taxon>Eukaryota</taxon>
        <taxon>Fungi</taxon>
        <taxon>Dikarya</taxon>
        <taxon>Ascomycota</taxon>
        <taxon>Pezizomycotina</taxon>
        <taxon>Sordariomycetes</taxon>
        <taxon>Hypocreomycetidae</taxon>
        <taxon>Hypocreales</taxon>
        <taxon>Hypocreaceae</taxon>
        <taxon>Trichoderma</taxon>
    </lineage>
</organism>